<feature type="region of interest" description="Disordered" evidence="1">
    <location>
        <begin position="151"/>
        <end position="171"/>
    </location>
</feature>
<comment type="caution">
    <text evidence="2">The sequence shown here is derived from an EMBL/GenBank/DDBJ whole genome shotgun (WGS) entry which is preliminary data.</text>
</comment>
<sequence>MYQEALAPALRKANAKSRSFLILEDNDPAGYKAKLSKEAKEMVKCIPFPMRSPDLNALDYGFWSMINKRLRGQEAKFPPSKKESRAAFIRRLKRTIMRVPSATLEPLVKSMKRRCTALLAAKGVSKVCRVRAVLQVRQDDPEDDGAAALARPARSLASSGHVEPRKSNKSSFGKNVNVAVAISARKVLMCHAVDGCWNAATAAEMCREALAPALRKVNAKSRSFLILEDNDPTGYKAKLSKEAKEKVKCYHFRKRSPDLNPLDYGFWSMINNPDLNPLDYGFWSMINKRLRGQEAKFPPSKKESRAAFIRRLKRAIMRVPSATLEPLVKSMKRRCTALLAAKGADFEE</sequence>
<evidence type="ECO:0000256" key="1">
    <source>
        <dbReference type="SAM" id="MobiDB-lite"/>
    </source>
</evidence>
<keyword evidence="3" id="KW-1185">Reference proteome</keyword>
<dbReference type="InterPro" id="IPR036397">
    <property type="entry name" value="RNaseH_sf"/>
</dbReference>
<evidence type="ECO:0000313" key="3">
    <source>
        <dbReference type="Proteomes" id="UP001189429"/>
    </source>
</evidence>
<gene>
    <name evidence="2" type="ORF">PCOR1329_LOCUS12905</name>
</gene>
<dbReference type="Proteomes" id="UP001189429">
    <property type="component" value="Unassembled WGS sequence"/>
</dbReference>
<evidence type="ECO:0000313" key="2">
    <source>
        <dbReference type="EMBL" id="CAK0806806.1"/>
    </source>
</evidence>
<dbReference type="EMBL" id="CAUYUJ010003784">
    <property type="protein sequence ID" value="CAK0806806.1"/>
    <property type="molecule type" value="Genomic_DNA"/>
</dbReference>
<dbReference type="PANTHER" id="PTHR47326:SF1">
    <property type="entry name" value="HTH PSQ-TYPE DOMAIN-CONTAINING PROTEIN"/>
    <property type="match status" value="1"/>
</dbReference>
<name>A0ABN9QL40_9DINO</name>
<protein>
    <recommendedName>
        <fullName evidence="4">Tc1-like transposase DDE domain-containing protein</fullName>
    </recommendedName>
</protein>
<proteinExistence type="predicted"/>
<reference evidence="2" key="1">
    <citation type="submission" date="2023-10" db="EMBL/GenBank/DDBJ databases">
        <authorList>
            <person name="Chen Y."/>
            <person name="Shah S."/>
            <person name="Dougan E. K."/>
            <person name="Thang M."/>
            <person name="Chan C."/>
        </authorList>
    </citation>
    <scope>NUCLEOTIDE SEQUENCE [LARGE SCALE GENOMIC DNA]</scope>
</reference>
<organism evidence="2 3">
    <name type="scientific">Prorocentrum cordatum</name>
    <dbReference type="NCBI Taxonomy" id="2364126"/>
    <lineage>
        <taxon>Eukaryota</taxon>
        <taxon>Sar</taxon>
        <taxon>Alveolata</taxon>
        <taxon>Dinophyceae</taxon>
        <taxon>Prorocentrales</taxon>
        <taxon>Prorocentraceae</taxon>
        <taxon>Prorocentrum</taxon>
    </lineage>
</organism>
<accession>A0ABN9QL40</accession>
<dbReference type="Gene3D" id="3.30.420.10">
    <property type="entry name" value="Ribonuclease H-like superfamily/Ribonuclease H"/>
    <property type="match status" value="3"/>
</dbReference>
<dbReference type="PANTHER" id="PTHR47326">
    <property type="entry name" value="TRANSPOSABLE ELEMENT TC3 TRANSPOSASE-LIKE PROTEIN"/>
    <property type="match status" value="1"/>
</dbReference>
<evidence type="ECO:0008006" key="4">
    <source>
        <dbReference type="Google" id="ProtNLM"/>
    </source>
</evidence>